<sequence length="549" mass="60198">MYASLDSLPTPSSGTPGGMPSIRSWHHQQQPSGTAAPVPLILDSLAANKVNMVENLVDTAALIIESIWPSPSLSVQFSLKTPVIPLHIFVKETLRRSRTTLSTLQLALYYIYRVRSQVLAAQERIRLDQIQHFQQHMTALQHGLPPSPCISLDSLSESDIRQSDYFNAINKPSLPLTPPGSNNTTPPSLSPLSQTSTASASPVLAKSEPVGCGRRMFLAALILASKFQQDRTYSNKAWSKISGLPVSEINLNEIAFLALIDYRLFVSQSVFQKWVVVLTEKGKFKERATIARSNSHYAAADLCVPSVTHPSPIPRRNSSHISLPSRMSSCITPLSLAQRQDSFRSSASSSPTPLPSFSILAGHHQHQYQQQPVTGISQPSLLSNGPFQVGHAHTEAPFSKSGQSGLFAPEALPRQQQGMGSYMTHRWVEAQRREFLHSRVQVTLPRLPLVSSPVSESDALNGARLTMNAIGSDPMWCKSSSGISQRQALHAKLAEMKPDFLPSPATSFSPMGMHSMAGSKRRMTESDDVDAERELKCQRRLSVAFLVDL</sequence>
<evidence type="ECO:0000256" key="1">
    <source>
        <dbReference type="SAM" id="MobiDB-lite"/>
    </source>
</evidence>
<protein>
    <recommendedName>
        <fullName evidence="4">Cyclin</fullName>
    </recommendedName>
</protein>
<feature type="region of interest" description="Disordered" evidence="1">
    <location>
        <begin position="1"/>
        <end position="31"/>
    </location>
</feature>
<dbReference type="PANTHER" id="PTHR15615">
    <property type="match status" value="1"/>
</dbReference>
<feature type="compositionally biased region" description="Low complexity" evidence="1">
    <location>
        <begin position="179"/>
        <end position="196"/>
    </location>
</feature>
<reference evidence="2 3" key="1">
    <citation type="journal article" date="2020" name="Fungal Divers.">
        <title>Resolving the Mortierellaceae phylogeny through synthesis of multi-gene phylogenetics and phylogenomics.</title>
        <authorList>
            <person name="Vandepol N."/>
            <person name="Liber J."/>
            <person name="Desiro A."/>
            <person name="Na H."/>
            <person name="Kennedy M."/>
            <person name="Barry K."/>
            <person name="Grigoriev I.V."/>
            <person name="Miller A.N."/>
            <person name="O'Donnell K."/>
            <person name="Stajich J.E."/>
            <person name="Bonito G."/>
        </authorList>
    </citation>
    <scope>NUCLEOTIDE SEQUENCE [LARGE SCALE GENOMIC DNA]</scope>
    <source>
        <strain evidence="2 3">AD045</strain>
    </source>
</reference>
<accession>A0ABQ7K0M4</accession>
<dbReference type="Proteomes" id="UP001194696">
    <property type="component" value="Unassembled WGS sequence"/>
</dbReference>
<dbReference type="Gene3D" id="1.10.472.10">
    <property type="entry name" value="Cyclin-like"/>
    <property type="match status" value="1"/>
</dbReference>
<dbReference type="CDD" id="cd20557">
    <property type="entry name" value="CYCLIN_ScPCL1-like"/>
    <property type="match status" value="1"/>
</dbReference>
<evidence type="ECO:0000313" key="3">
    <source>
        <dbReference type="Proteomes" id="UP001194696"/>
    </source>
</evidence>
<feature type="region of interest" description="Disordered" evidence="1">
    <location>
        <begin position="172"/>
        <end position="196"/>
    </location>
</feature>
<keyword evidence="3" id="KW-1185">Reference proteome</keyword>
<gene>
    <name evidence="2" type="ORF">BGZ96_007700</name>
</gene>
<dbReference type="InterPro" id="IPR013922">
    <property type="entry name" value="Cyclin_PHO80-like"/>
</dbReference>
<evidence type="ECO:0000313" key="2">
    <source>
        <dbReference type="EMBL" id="KAG0288582.1"/>
    </source>
</evidence>
<evidence type="ECO:0008006" key="4">
    <source>
        <dbReference type="Google" id="ProtNLM"/>
    </source>
</evidence>
<comment type="caution">
    <text evidence="2">The sequence shown here is derived from an EMBL/GenBank/DDBJ whole genome shotgun (WGS) entry which is preliminary data.</text>
</comment>
<dbReference type="EMBL" id="JAAAIM010000401">
    <property type="protein sequence ID" value="KAG0288582.1"/>
    <property type="molecule type" value="Genomic_DNA"/>
</dbReference>
<proteinExistence type="predicted"/>
<organism evidence="2 3">
    <name type="scientific">Linnemannia gamsii</name>
    <dbReference type="NCBI Taxonomy" id="64522"/>
    <lineage>
        <taxon>Eukaryota</taxon>
        <taxon>Fungi</taxon>
        <taxon>Fungi incertae sedis</taxon>
        <taxon>Mucoromycota</taxon>
        <taxon>Mortierellomycotina</taxon>
        <taxon>Mortierellomycetes</taxon>
        <taxon>Mortierellales</taxon>
        <taxon>Mortierellaceae</taxon>
        <taxon>Linnemannia</taxon>
    </lineage>
</organism>
<dbReference type="Pfam" id="PF08613">
    <property type="entry name" value="Cyclin"/>
    <property type="match status" value="1"/>
</dbReference>
<feature type="compositionally biased region" description="Low complexity" evidence="1">
    <location>
        <begin position="1"/>
        <end position="21"/>
    </location>
</feature>
<name>A0ABQ7K0M4_9FUNG</name>
<dbReference type="PANTHER" id="PTHR15615:SF36">
    <property type="entry name" value="PHO85 CYCLIN-5"/>
    <property type="match status" value="1"/>
</dbReference>